<dbReference type="AlphaFoldDB" id="A0A4Z1PD84"/>
<comment type="caution">
    <text evidence="2">The sequence shown here is derived from an EMBL/GenBank/DDBJ whole genome shotgun (WGS) entry which is preliminary data.</text>
</comment>
<dbReference type="OrthoDB" id="5378435at2759"/>
<dbReference type="Proteomes" id="UP000298493">
    <property type="component" value="Unassembled WGS sequence"/>
</dbReference>
<evidence type="ECO:0000256" key="1">
    <source>
        <dbReference type="SAM" id="MobiDB-lite"/>
    </source>
</evidence>
<organism evidence="2 3">
    <name type="scientific">Venturia nashicola</name>
    <dbReference type="NCBI Taxonomy" id="86259"/>
    <lineage>
        <taxon>Eukaryota</taxon>
        <taxon>Fungi</taxon>
        <taxon>Dikarya</taxon>
        <taxon>Ascomycota</taxon>
        <taxon>Pezizomycotina</taxon>
        <taxon>Dothideomycetes</taxon>
        <taxon>Pleosporomycetidae</taxon>
        <taxon>Venturiales</taxon>
        <taxon>Venturiaceae</taxon>
        <taxon>Venturia</taxon>
    </lineage>
</organism>
<accession>A0A4Z1PD84</accession>
<name>A0A4Z1PD84_9PEZI</name>
<keyword evidence="3" id="KW-1185">Reference proteome</keyword>
<gene>
    <name evidence="2" type="ORF">E6O75_ATG06214</name>
</gene>
<sequence>MDYNYDQDIYEVASRMDSSKFTRRPSSRPSASQTPKRHSARIEKPKSNHTSPRGAERRRTFTAAKQYVSLDDHYRKMFGLEDEETEYGQDQYTNTRPVSWHPSSSQWILDNSMIACSQSQAPTMSLLSSTAVDTQVDTVWSSYMHGQPVPHCSDQSYGSRSHISCTSQSESTYLPVYQQSQPLSVQHPTQQDEDWEGDARDDFQREQSTELIGLGLYDPPGTTLPFMPMGAKGLKLEETWQPPEEMEDADADEESEDEEEEPPRPEDAQRPQVSPPVVNMSGQGFFFDEEDVGLKNEWWYHTVKHPLPQAGTLGYGWI</sequence>
<dbReference type="STRING" id="86259.A0A4Z1PD84"/>
<proteinExistence type="predicted"/>
<feature type="region of interest" description="Disordered" evidence="1">
    <location>
        <begin position="242"/>
        <end position="282"/>
    </location>
</feature>
<evidence type="ECO:0000313" key="2">
    <source>
        <dbReference type="EMBL" id="TID19093.1"/>
    </source>
</evidence>
<reference evidence="2 3" key="1">
    <citation type="submission" date="2019-04" db="EMBL/GenBank/DDBJ databases">
        <title>High contiguity whole genome sequence and gene annotation resource for two Venturia nashicola isolates.</title>
        <authorList>
            <person name="Prokchorchik M."/>
            <person name="Won K."/>
            <person name="Lee Y."/>
            <person name="Choi E.D."/>
            <person name="Segonzac C."/>
            <person name="Sohn K.H."/>
        </authorList>
    </citation>
    <scope>NUCLEOTIDE SEQUENCE [LARGE SCALE GENOMIC DNA]</scope>
    <source>
        <strain evidence="2 3">PRI2</strain>
    </source>
</reference>
<evidence type="ECO:0000313" key="3">
    <source>
        <dbReference type="Proteomes" id="UP000298493"/>
    </source>
</evidence>
<protein>
    <submittedName>
        <fullName evidence="2">Chitin synthase export chaperone</fullName>
    </submittedName>
</protein>
<dbReference type="EMBL" id="SNSC02000013">
    <property type="protein sequence ID" value="TID19093.1"/>
    <property type="molecule type" value="Genomic_DNA"/>
</dbReference>
<feature type="region of interest" description="Disordered" evidence="1">
    <location>
        <begin position="14"/>
        <end position="59"/>
    </location>
</feature>
<feature type="compositionally biased region" description="Acidic residues" evidence="1">
    <location>
        <begin position="244"/>
        <end position="261"/>
    </location>
</feature>